<accession>A0A6J4SYD6</accession>
<feature type="region of interest" description="Disordered" evidence="6">
    <location>
        <begin position="273"/>
        <end position="292"/>
    </location>
</feature>
<proteinExistence type="predicted"/>
<sequence length="292" mass="30182">MEAVLPLIVSAAVALVLAPAALRDFTRNGWVRANWRGLDLPFPAGVLCVAFALTALVVLFVIGLVADLEVGSADALALGMGIAFLGLLDDVLDAPARGLRGHARALLGGGFSTGVLKAVGTLALALAVLPGRSEGFVELGLSVGVLVLATNAFNLLDLRPGRAAKAFLLLGIALLAITRDAEPLRELGVLIGPLMVLGFHDLRERAMLGDTGSNLLGALAGFWMVTALDVEGELAALAALVALTAYGELRSISRAIERLGPLRALDRLGRRREPAVGHARGEDSGPRDTAGS</sequence>
<dbReference type="InterPro" id="IPR000715">
    <property type="entry name" value="Glycosyl_transferase_4"/>
</dbReference>
<evidence type="ECO:0000256" key="7">
    <source>
        <dbReference type="SAM" id="Phobius"/>
    </source>
</evidence>
<reference evidence="8" key="1">
    <citation type="submission" date="2020-02" db="EMBL/GenBank/DDBJ databases">
        <authorList>
            <person name="Meier V. D."/>
        </authorList>
    </citation>
    <scope>NUCLEOTIDE SEQUENCE</scope>
    <source>
        <strain evidence="8">AVDCRST_MAG69</strain>
    </source>
</reference>
<dbReference type="Pfam" id="PF00953">
    <property type="entry name" value="Glycos_transf_4"/>
    <property type="match status" value="1"/>
</dbReference>
<evidence type="ECO:0000256" key="3">
    <source>
        <dbReference type="ARBA" id="ARBA00022692"/>
    </source>
</evidence>
<evidence type="ECO:0000256" key="2">
    <source>
        <dbReference type="ARBA" id="ARBA00022679"/>
    </source>
</evidence>
<dbReference type="GO" id="GO:0016780">
    <property type="term" value="F:phosphotransferase activity, for other substituted phosphate groups"/>
    <property type="evidence" value="ECO:0007669"/>
    <property type="project" value="InterPro"/>
</dbReference>
<evidence type="ECO:0000256" key="6">
    <source>
        <dbReference type="SAM" id="MobiDB-lite"/>
    </source>
</evidence>
<evidence type="ECO:0000256" key="1">
    <source>
        <dbReference type="ARBA" id="ARBA00004141"/>
    </source>
</evidence>
<gene>
    <name evidence="8" type="ORF">AVDCRST_MAG69-2329</name>
</gene>
<comment type="subcellular location">
    <subcellularLocation>
        <location evidence="1">Membrane</location>
        <topology evidence="1">Multi-pass membrane protein</topology>
    </subcellularLocation>
</comment>
<organism evidence="8">
    <name type="scientific">uncultured Solirubrobacteraceae bacterium</name>
    <dbReference type="NCBI Taxonomy" id="1162706"/>
    <lineage>
        <taxon>Bacteria</taxon>
        <taxon>Bacillati</taxon>
        <taxon>Actinomycetota</taxon>
        <taxon>Thermoleophilia</taxon>
        <taxon>Solirubrobacterales</taxon>
        <taxon>Solirubrobacteraceae</taxon>
        <taxon>environmental samples</taxon>
    </lineage>
</organism>
<feature type="compositionally biased region" description="Basic and acidic residues" evidence="6">
    <location>
        <begin position="273"/>
        <end position="286"/>
    </location>
</feature>
<dbReference type="EMBL" id="CADCVP010000251">
    <property type="protein sequence ID" value="CAA9508288.1"/>
    <property type="molecule type" value="Genomic_DNA"/>
</dbReference>
<dbReference type="EC" id="2.7.8.-" evidence="8"/>
<dbReference type="AlphaFoldDB" id="A0A6J4SYD6"/>
<keyword evidence="5 7" id="KW-0472">Membrane</keyword>
<name>A0A6J4SYD6_9ACTN</name>
<keyword evidence="2 8" id="KW-0808">Transferase</keyword>
<feature type="transmembrane region" description="Helical" evidence="7">
    <location>
        <begin position="136"/>
        <end position="156"/>
    </location>
</feature>
<keyword evidence="3 7" id="KW-0812">Transmembrane</keyword>
<feature type="transmembrane region" description="Helical" evidence="7">
    <location>
        <begin position="108"/>
        <end position="129"/>
    </location>
</feature>
<evidence type="ECO:0000256" key="4">
    <source>
        <dbReference type="ARBA" id="ARBA00022989"/>
    </source>
</evidence>
<feature type="transmembrane region" description="Helical" evidence="7">
    <location>
        <begin position="72"/>
        <end position="88"/>
    </location>
</feature>
<feature type="transmembrane region" description="Helical" evidence="7">
    <location>
        <begin position="44"/>
        <end position="65"/>
    </location>
</feature>
<keyword evidence="4 7" id="KW-1133">Transmembrane helix</keyword>
<protein>
    <submittedName>
        <fullName evidence="8">Undecaprenyl-phosphate N-acetylglucosaminyl 1-phosphate transferase</fullName>
        <ecNumber evidence="8">2.7.8.-</ecNumber>
    </submittedName>
</protein>
<evidence type="ECO:0000256" key="5">
    <source>
        <dbReference type="ARBA" id="ARBA00023136"/>
    </source>
</evidence>
<evidence type="ECO:0000313" key="8">
    <source>
        <dbReference type="EMBL" id="CAA9508288.1"/>
    </source>
</evidence>
<dbReference type="GO" id="GO:0016020">
    <property type="term" value="C:membrane"/>
    <property type="evidence" value="ECO:0007669"/>
    <property type="project" value="UniProtKB-SubCell"/>
</dbReference>